<evidence type="ECO:0000256" key="1">
    <source>
        <dbReference type="SAM" id="MobiDB-lite"/>
    </source>
</evidence>
<proteinExistence type="predicted"/>
<dbReference type="OrthoDB" id="6137736at2759"/>
<reference evidence="3 4" key="1">
    <citation type="submission" date="2014-03" db="EMBL/GenBank/DDBJ databases">
        <title>Draft genome of the hookworm Oesophagostomum dentatum.</title>
        <authorList>
            <person name="Mitreva M."/>
        </authorList>
    </citation>
    <scope>NUCLEOTIDE SEQUENCE [LARGE SCALE GENOMIC DNA]</scope>
    <source>
        <strain evidence="3 4">OD-Hann</strain>
    </source>
</reference>
<dbReference type="Pfam" id="PF17906">
    <property type="entry name" value="HTH_48"/>
    <property type="match status" value="1"/>
</dbReference>
<name>A0A0B1T8P1_OESDE</name>
<dbReference type="InterPro" id="IPR041426">
    <property type="entry name" value="Mos1_HTH"/>
</dbReference>
<gene>
    <name evidence="3" type="ORF">OESDEN_08388</name>
</gene>
<feature type="domain" description="Mos1 transposase HTH" evidence="2">
    <location>
        <begin position="31"/>
        <end position="73"/>
    </location>
</feature>
<dbReference type="AlphaFoldDB" id="A0A0B1T8P1"/>
<evidence type="ECO:0000259" key="2">
    <source>
        <dbReference type="Pfam" id="PF17906"/>
    </source>
</evidence>
<keyword evidence="4" id="KW-1185">Reference proteome</keyword>
<feature type="region of interest" description="Disordered" evidence="1">
    <location>
        <begin position="73"/>
        <end position="105"/>
    </location>
</feature>
<accession>A0A0B1T8P1</accession>
<evidence type="ECO:0000313" key="4">
    <source>
        <dbReference type="Proteomes" id="UP000053660"/>
    </source>
</evidence>
<evidence type="ECO:0000313" key="3">
    <source>
        <dbReference type="EMBL" id="KHJ91735.1"/>
    </source>
</evidence>
<sequence length="196" mass="22207">MEGFLAAEIIKTNNEIFLQTISDRTYRALVCLLCDFKHGKTAEDLTCLCNVFREGVILMRHCQRFSRRFREGDGSLAAEEHGRRPELLDSEALKEAIEPDSNNEKPRRFFRCSQRNLHHFGRIAQALPCVGVDTSTTTFLHDKARTHQMTATPNSGANQEFNMDAELDADLLTVSLLYPKKARSPVVVAKLQGRKI</sequence>
<protein>
    <recommendedName>
        <fullName evidence="2">Mos1 transposase HTH domain-containing protein</fullName>
    </recommendedName>
</protein>
<organism evidence="3 4">
    <name type="scientific">Oesophagostomum dentatum</name>
    <name type="common">Nodular worm</name>
    <dbReference type="NCBI Taxonomy" id="61180"/>
    <lineage>
        <taxon>Eukaryota</taxon>
        <taxon>Metazoa</taxon>
        <taxon>Ecdysozoa</taxon>
        <taxon>Nematoda</taxon>
        <taxon>Chromadorea</taxon>
        <taxon>Rhabditida</taxon>
        <taxon>Rhabditina</taxon>
        <taxon>Rhabditomorpha</taxon>
        <taxon>Strongyloidea</taxon>
        <taxon>Strongylidae</taxon>
        <taxon>Oesophagostomum</taxon>
    </lineage>
</organism>
<dbReference type="EMBL" id="KN551848">
    <property type="protein sequence ID" value="KHJ91735.1"/>
    <property type="molecule type" value="Genomic_DNA"/>
</dbReference>
<dbReference type="Proteomes" id="UP000053660">
    <property type="component" value="Unassembled WGS sequence"/>
</dbReference>